<dbReference type="EMBL" id="JARJCM010000019">
    <property type="protein sequence ID" value="KAJ7040904.1"/>
    <property type="molecule type" value="Genomic_DNA"/>
</dbReference>
<feature type="compositionally biased region" description="Low complexity" evidence="1">
    <location>
        <begin position="173"/>
        <end position="187"/>
    </location>
</feature>
<keyword evidence="3" id="KW-1185">Reference proteome</keyword>
<evidence type="ECO:0000313" key="2">
    <source>
        <dbReference type="EMBL" id="KAJ7040904.1"/>
    </source>
</evidence>
<proteinExistence type="predicted"/>
<protein>
    <submittedName>
        <fullName evidence="2">Uncharacterized protein</fullName>
    </submittedName>
</protein>
<feature type="compositionally biased region" description="Low complexity" evidence="1">
    <location>
        <begin position="137"/>
        <end position="150"/>
    </location>
</feature>
<gene>
    <name evidence="2" type="ORF">C8F04DRAFT_1177509</name>
</gene>
<dbReference type="Proteomes" id="UP001218188">
    <property type="component" value="Unassembled WGS sequence"/>
</dbReference>
<evidence type="ECO:0000256" key="1">
    <source>
        <dbReference type="SAM" id="MobiDB-lite"/>
    </source>
</evidence>
<evidence type="ECO:0000313" key="3">
    <source>
        <dbReference type="Proteomes" id="UP001218188"/>
    </source>
</evidence>
<feature type="compositionally biased region" description="Polar residues" evidence="1">
    <location>
        <begin position="204"/>
        <end position="218"/>
    </location>
</feature>
<dbReference type="AlphaFoldDB" id="A0AAD6T7J4"/>
<comment type="caution">
    <text evidence="2">The sequence shown here is derived from an EMBL/GenBank/DDBJ whole genome shotgun (WGS) entry which is preliminary data.</text>
</comment>
<sequence>MRNSAKSSGAGQTLNLMASFLYFLTLHLGYCTPGRALPSLQMNADGGTTLPEVHTDTLGTDTIRRLIRDLVTANLPASLTVPITFAVGERDVDLENGLVREAGKSNFWEQMSQMVDLGSPATRDPSTSATAAGDKPATGAVGSSSAATASPDVLEDELASDGSGLLDNDVLGSQPASTASSSKSAHALDFSPAGVKGTVVPSISRVSTSPKVESGKRSNFTSLFPLSLEA</sequence>
<reference evidence="2" key="1">
    <citation type="submission" date="2023-03" db="EMBL/GenBank/DDBJ databases">
        <title>Massive genome expansion in bonnet fungi (Mycena s.s.) driven by repeated elements and novel gene families across ecological guilds.</title>
        <authorList>
            <consortium name="Lawrence Berkeley National Laboratory"/>
            <person name="Harder C.B."/>
            <person name="Miyauchi S."/>
            <person name="Viragh M."/>
            <person name="Kuo A."/>
            <person name="Thoen E."/>
            <person name="Andreopoulos B."/>
            <person name="Lu D."/>
            <person name="Skrede I."/>
            <person name="Drula E."/>
            <person name="Henrissat B."/>
            <person name="Morin E."/>
            <person name="Kohler A."/>
            <person name="Barry K."/>
            <person name="LaButti K."/>
            <person name="Morin E."/>
            <person name="Salamov A."/>
            <person name="Lipzen A."/>
            <person name="Mereny Z."/>
            <person name="Hegedus B."/>
            <person name="Baldrian P."/>
            <person name="Stursova M."/>
            <person name="Weitz H."/>
            <person name="Taylor A."/>
            <person name="Grigoriev I.V."/>
            <person name="Nagy L.G."/>
            <person name="Martin F."/>
            <person name="Kauserud H."/>
        </authorList>
    </citation>
    <scope>NUCLEOTIDE SEQUENCE</scope>
    <source>
        <strain evidence="2">CBHHK200</strain>
    </source>
</reference>
<feature type="region of interest" description="Disordered" evidence="1">
    <location>
        <begin position="117"/>
        <end position="218"/>
    </location>
</feature>
<name>A0AAD6T7J4_9AGAR</name>
<organism evidence="2 3">
    <name type="scientific">Mycena alexandri</name>
    <dbReference type="NCBI Taxonomy" id="1745969"/>
    <lineage>
        <taxon>Eukaryota</taxon>
        <taxon>Fungi</taxon>
        <taxon>Dikarya</taxon>
        <taxon>Basidiomycota</taxon>
        <taxon>Agaricomycotina</taxon>
        <taxon>Agaricomycetes</taxon>
        <taxon>Agaricomycetidae</taxon>
        <taxon>Agaricales</taxon>
        <taxon>Marasmiineae</taxon>
        <taxon>Mycenaceae</taxon>
        <taxon>Mycena</taxon>
    </lineage>
</organism>
<accession>A0AAD6T7J4</accession>